<dbReference type="InterPro" id="IPR021364">
    <property type="entry name" value="DUF2857"/>
</dbReference>
<proteinExistence type="predicted"/>
<gene>
    <name evidence="1" type="ORF">SAMEA1410922_02008</name>
</gene>
<dbReference type="EMBL" id="CABFKI010000015">
    <property type="protein sequence ID" value="VTU09399.1"/>
    <property type="molecule type" value="Genomic_DNA"/>
</dbReference>
<comment type="caution">
    <text evidence="1">The sequence shown here is derived from an EMBL/GenBank/DDBJ whole genome shotgun (WGS) entry which is preliminary data.</text>
</comment>
<dbReference type="Pfam" id="PF11198">
    <property type="entry name" value="DUF2857"/>
    <property type="match status" value="1"/>
</dbReference>
<evidence type="ECO:0000313" key="2">
    <source>
        <dbReference type="Proteomes" id="UP000308167"/>
    </source>
</evidence>
<keyword evidence="2" id="KW-1185">Reference proteome</keyword>
<dbReference type="Proteomes" id="UP000308167">
    <property type="component" value="Unassembled WGS sequence"/>
</dbReference>
<name>A0ABY6TLW0_9PAST</name>
<protein>
    <submittedName>
        <fullName evidence="1">Protein of uncharacterized function (DUF2857)</fullName>
    </submittedName>
</protein>
<evidence type="ECO:0000313" key="1">
    <source>
        <dbReference type="EMBL" id="VTU09399.1"/>
    </source>
</evidence>
<reference evidence="1 2" key="1">
    <citation type="submission" date="2019-05" db="EMBL/GenBank/DDBJ databases">
        <authorList>
            <consortium name="Pathogen Informatics"/>
        </authorList>
    </citation>
    <scope>NUCLEOTIDE SEQUENCE [LARGE SCALE GENOMIC DNA]</scope>
    <source>
        <strain evidence="1 2">NM319</strain>
    </source>
</reference>
<sequence length="186" mass="21338">MLNVSINQAIISEILSSIRKGELGYGKQLGFDENELAVISDLNTREILDLCNSPVPFAKVQINHQAFWNLIEVARENTHQSNIIDRALELGASSEMLHNRFGWSSADVSARRRLRGIKEPMGRKRNAYEAEELKVWELWQKHKDNVKDDIETSPEGFDLLMFIAEETGVSLTEVWRLISTWIKENN</sequence>
<dbReference type="GeneID" id="86156370"/>
<accession>A0ABY6TLW0</accession>
<dbReference type="RefSeq" id="WP_135710995.1">
    <property type="nucleotide sequence ID" value="NZ_CABFKI010000015.1"/>
</dbReference>
<organism evidence="1 2">
    <name type="scientific">Actinobacillus porcinus</name>
    <dbReference type="NCBI Taxonomy" id="51048"/>
    <lineage>
        <taxon>Bacteria</taxon>
        <taxon>Pseudomonadati</taxon>
        <taxon>Pseudomonadota</taxon>
        <taxon>Gammaproteobacteria</taxon>
        <taxon>Pasteurellales</taxon>
        <taxon>Pasteurellaceae</taxon>
        <taxon>Actinobacillus</taxon>
    </lineage>
</organism>